<name>A0A1G7WZ25_ANETH</name>
<evidence type="ECO:0000256" key="8">
    <source>
        <dbReference type="ARBA" id="ARBA00023316"/>
    </source>
</evidence>
<keyword evidence="3" id="KW-0328">Glycosyltransferase</keyword>
<proteinExistence type="inferred from homology"/>
<evidence type="ECO:0000256" key="3">
    <source>
        <dbReference type="ARBA" id="ARBA00022676"/>
    </source>
</evidence>
<dbReference type="GO" id="GO:0008360">
    <property type="term" value="P:regulation of cell shape"/>
    <property type="evidence" value="ECO:0007669"/>
    <property type="project" value="UniProtKB-UniRule"/>
</dbReference>
<dbReference type="GeneID" id="97140667"/>
<dbReference type="InterPro" id="IPR050979">
    <property type="entry name" value="LD-transpeptidase"/>
</dbReference>
<dbReference type="Proteomes" id="UP000826616">
    <property type="component" value="Chromosome"/>
</dbReference>
<organism evidence="12 13">
    <name type="scientific">Aneurinibacillus thermoaerophilus</name>
    <dbReference type="NCBI Taxonomy" id="143495"/>
    <lineage>
        <taxon>Bacteria</taxon>
        <taxon>Bacillati</taxon>
        <taxon>Bacillota</taxon>
        <taxon>Bacilli</taxon>
        <taxon>Bacillales</taxon>
        <taxon>Paenibacillaceae</taxon>
        <taxon>Aneurinibacillus group</taxon>
        <taxon>Aneurinibacillus</taxon>
    </lineage>
</organism>
<accession>A0A1G7WZ25</accession>
<keyword evidence="5" id="KW-0378">Hydrolase</keyword>
<reference evidence="12 13" key="1">
    <citation type="submission" date="2016-10" db="EMBL/GenBank/DDBJ databases">
        <authorList>
            <person name="de Groot N.N."/>
        </authorList>
    </citation>
    <scope>NUCLEOTIDE SEQUENCE [LARGE SCALE GENOMIC DNA]</scope>
    <source>
        <strain evidence="12 13">L 420-91</strain>
    </source>
</reference>
<feature type="active site" description="Nucleophile" evidence="9">
    <location>
        <position position="313"/>
    </location>
</feature>
<dbReference type="GO" id="GO:0071555">
    <property type="term" value="P:cell wall organization"/>
    <property type="evidence" value="ECO:0007669"/>
    <property type="project" value="UniProtKB-UniRule"/>
</dbReference>
<evidence type="ECO:0000313" key="11">
    <source>
        <dbReference type="EMBL" id="QYY43553.1"/>
    </source>
</evidence>
<dbReference type="EMBL" id="FNDE01000002">
    <property type="protein sequence ID" value="SDG77141.1"/>
    <property type="molecule type" value="Genomic_DNA"/>
</dbReference>
<dbReference type="CDD" id="cd16913">
    <property type="entry name" value="YkuD_like"/>
    <property type="match status" value="1"/>
</dbReference>
<evidence type="ECO:0000256" key="1">
    <source>
        <dbReference type="ARBA" id="ARBA00004752"/>
    </source>
</evidence>
<keyword evidence="8 9" id="KW-0961">Cell wall biogenesis/degradation</keyword>
<evidence type="ECO:0000313" key="13">
    <source>
        <dbReference type="Proteomes" id="UP000198956"/>
    </source>
</evidence>
<dbReference type="RefSeq" id="WP_082706076.1">
    <property type="nucleotide sequence ID" value="NZ_CP080764.1"/>
</dbReference>
<dbReference type="PROSITE" id="PS52029">
    <property type="entry name" value="LD_TPASE"/>
    <property type="match status" value="1"/>
</dbReference>
<evidence type="ECO:0000256" key="4">
    <source>
        <dbReference type="ARBA" id="ARBA00022679"/>
    </source>
</evidence>
<dbReference type="SUPFAM" id="SSF141523">
    <property type="entry name" value="L,D-transpeptidase catalytic domain-like"/>
    <property type="match status" value="1"/>
</dbReference>
<dbReference type="OrthoDB" id="9787225at2"/>
<keyword evidence="12" id="KW-0449">Lipoprotein</keyword>
<protein>
    <submittedName>
        <fullName evidence="11">L,D-transpeptidase</fullName>
    </submittedName>
    <submittedName>
        <fullName evidence="12">Lipoprotein-anchoring transpeptidase ErfK/SrfK</fullName>
    </submittedName>
</protein>
<dbReference type="InterPro" id="IPR005490">
    <property type="entry name" value="LD_TPept_cat_dom"/>
</dbReference>
<keyword evidence="7 9" id="KW-0573">Peptidoglycan synthesis</keyword>
<dbReference type="GO" id="GO:0005576">
    <property type="term" value="C:extracellular region"/>
    <property type="evidence" value="ECO:0007669"/>
    <property type="project" value="TreeGrafter"/>
</dbReference>
<comment type="similarity">
    <text evidence="2">Belongs to the YkuD family.</text>
</comment>
<dbReference type="Gene3D" id="2.40.440.10">
    <property type="entry name" value="L,D-transpeptidase catalytic domain-like"/>
    <property type="match status" value="1"/>
</dbReference>
<evidence type="ECO:0000256" key="5">
    <source>
        <dbReference type="ARBA" id="ARBA00022801"/>
    </source>
</evidence>
<feature type="active site" description="Proton donor/acceptor" evidence="9">
    <location>
        <position position="297"/>
    </location>
</feature>
<dbReference type="GO" id="GO:0071972">
    <property type="term" value="F:peptidoglycan L,D-transpeptidase activity"/>
    <property type="evidence" value="ECO:0007669"/>
    <property type="project" value="TreeGrafter"/>
</dbReference>
<dbReference type="InterPro" id="IPR038063">
    <property type="entry name" value="Transpep_catalytic_dom"/>
</dbReference>
<keyword evidence="6 9" id="KW-0133">Cell shape</keyword>
<reference evidence="11 14" key="2">
    <citation type="submission" date="2021-08" db="EMBL/GenBank/DDBJ databases">
        <title>Complete genome sequence of the strain Aneurinibacillus thermoaerophilus CCM 8960.</title>
        <authorList>
            <person name="Musilova J."/>
            <person name="Kourilova X."/>
            <person name="Pernicova I."/>
            <person name="Bezdicek M."/>
            <person name="Lengerova M."/>
            <person name="Obruca S."/>
            <person name="Sedlar K."/>
        </authorList>
    </citation>
    <scope>NUCLEOTIDE SEQUENCE [LARGE SCALE GENOMIC DNA]</scope>
    <source>
        <strain evidence="11 14">CCM 8960</strain>
    </source>
</reference>
<dbReference type="Proteomes" id="UP000198956">
    <property type="component" value="Unassembled WGS sequence"/>
</dbReference>
<dbReference type="EMBL" id="CP080764">
    <property type="protein sequence ID" value="QYY43553.1"/>
    <property type="molecule type" value="Genomic_DNA"/>
</dbReference>
<evidence type="ECO:0000313" key="14">
    <source>
        <dbReference type="Proteomes" id="UP000826616"/>
    </source>
</evidence>
<keyword evidence="4" id="KW-0808">Transferase</keyword>
<evidence type="ECO:0000256" key="9">
    <source>
        <dbReference type="PROSITE-ProRule" id="PRU01373"/>
    </source>
</evidence>
<dbReference type="PANTHER" id="PTHR30582:SF24">
    <property type="entry name" value="L,D-TRANSPEPTIDASE ERFK_SRFK-RELATED"/>
    <property type="match status" value="1"/>
</dbReference>
<keyword evidence="14" id="KW-1185">Reference proteome</keyword>
<dbReference type="PANTHER" id="PTHR30582">
    <property type="entry name" value="L,D-TRANSPEPTIDASE"/>
    <property type="match status" value="1"/>
</dbReference>
<gene>
    <name evidence="11" type="ORF">K3F53_04740</name>
    <name evidence="12" type="ORF">SAMN04489735_1002236</name>
</gene>
<comment type="pathway">
    <text evidence="1 9">Cell wall biogenesis; peptidoglycan biosynthesis.</text>
</comment>
<evidence type="ECO:0000256" key="7">
    <source>
        <dbReference type="ARBA" id="ARBA00022984"/>
    </source>
</evidence>
<evidence type="ECO:0000256" key="2">
    <source>
        <dbReference type="ARBA" id="ARBA00005992"/>
    </source>
</evidence>
<sequence length="371" mass="42332">MMVNFIRIILVVLLFFYFQFFPQSRLEAPARPAAPFYEVIGVPTGQTQEQLKQQLHRYIERRHYPPGKEPVIVGVPQVRFIPVYTPLPFYQPNTLSYIAYNKGKDITFFNPFCTCDDQPEVKRIKKAIALQRNSLEKLLVMRSALYNYYLYHDTLPKQLDALTAPFPHNYLSQIPFVQPIHDGRAPALENTGIIYQPERFDPQQAWQTIAEVLRIGGMPEPSIELQPLEIVVYQPSFRMIVYAGPYTVRSYYIGLGAADRTPAGVYFITKKVNQPLSQSKVYGTRGLVLSDTDYAIHGTNDPASIGKAVSKGCIRLHNFQVEEIFSMISIGTKVTITEKAAPGFHQPNAPGFYLKARKDEENPGNVYHWKH</sequence>
<evidence type="ECO:0000259" key="10">
    <source>
        <dbReference type="PROSITE" id="PS52029"/>
    </source>
</evidence>
<dbReference type="AlphaFoldDB" id="A0A1G7WZ25"/>
<dbReference type="Pfam" id="PF03734">
    <property type="entry name" value="YkuD"/>
    <property type="match status" value="1"/>
</dbReference>
<evidence type="ECO:0000256" key="6">
    <source>
        <dbReference type="ARBA" id="ARBA00022960"/>
    </source>
</evidence>
<dbReference type="UniPathway" id="UPA00219"/>
<evidence type="ECO:0000313" key="12">
    <source>
        <dbReference type="EMBL" id="SDG77141.1"/>
    </source>
</evidence>
<feature type="domain" description="L,D-TPase catalytic" evidence="10">
    <location>
        <begin position="228"/>
        <end position="337"/>
    </location>
</feature>
<dbReference type="GO" id="GO:0016757">
    <property type="term" value="F:glycosyltransferase activity"/>
    <property type="evidence" value="ECO:0007669"/>
    <property type="project" value="UniProtKB-KW"/>
</dbReference>
<dbReference type="GO" id="GO:0018104">
    <property type="term" value="P:peptidoglycan-protein cross-linking"/>
    <property type="evidence" value="ECO:0007669"/>
    <property type="project" value="TreeGrafter"/>
</dbReference>